<reference evidence="1" key="1">
    <citation type="submission" date="2024-05" db="EMBL/GenBank/DDBJ databases">
        <title>30 novel species of actinomycetes from the DSMZ collection.</title>
        <authorList>
            <person name="Nouioui I."/>
        </authorList>
    </citation>
    <scope>NUCLEOTIDE SEQUENCE</scope>
    <source>
        <strain evidence="1">DSM 40473</strain>
    </source>
</reference>
<dbReference type="Proteomes" id="UP001180531">
    <property type="component" value="Unassembled WGS sequence"/>
</dbReference>
<evidence type="ECO:0008006" key="3">
    <source>
        <dbReference type="Google" id="ProtNLM"/>
    </source>
</evidence>
<keyword evidence="2" id="KW-1185">Reference proteome</keyword>
<dbReference type="RefSeq" id="WP_311616267.1">
    <property type="nucleotide sequence ID" value="NZ_JAVRFI010000040.1"/>
</dbReference>
<proteinExistence type="predicted"/>
<comment type="caution">
    <text evidence="1">The sequence shown here is derived from an EMBL/GenBank/DDBJ whole genome shotgun (WGS) entry which is preliminary data.</text>
</comment>
<accession>A0ABU2T0V4</accession>
<organism evidence="1 2">
    <name type="scientific">Streptomyces hesseae</name>
    <dbReference type="NCBI Taxonomy" id="3075519"/>
    <lineage>
        <taxon>Bacteria</taxon>
        <taxon>Bacillati</taxon>
        <taxon>Actinomycetota</taxon>
        <taxon>Actinomycetes</taxon>
        <taxon>Kitasatosporales</taxon>
        <taxon>Streptomycetaceae</taxon>
        <taxon>Streptomyces</taxon>
    </lineage>
</organism>
<sequence length="83" mass="9350">MSPRSYFPGRGTLIEETFLKGKAEGRRKERAEGVLRVLEIRGVSVSPKVRERVLACVSLDTLWLWLDRALVVSTAEEIFTDAS</sequence>
<evidence type="ECO:0000313" key="1">
    <source>
        <dbReference type="EMBL" id="MDT0453920.1"/>
    </source>
</evidence>
<dbReference type="EMBL" id="JAVRFI010000040">
    <property type="protein sequence ID" value="MDT0453920.1"/>
    <property type="molecule type" value="Genomic_DNA"/>
</dbReference>
<protein>
    <recommendedName>
        <fullName evidence="3">Transposase</fullName>
    </recommendedName>
</protein>
<name>A0ABU2T0V4_9ACTN</name>
<evidence type="ECO:0000313" key="2">
    <source>
        <dbReference type="Proteomes" id="UP001180531"/>
    </source>
</evidence>
<gene>
    <name evidence="1" type="ORF">RM609_33315</name>
</gene>